<dbReference type="Pfam" id="PF08240">
    <property type="entry name" value="ADH_N"/>
    <property type="match status" value="1"/>
</dbReference>
<dbReference type="SUPFAM" id="SSF51735">
    <property type="entry name" value="NAD(P)-binding Rossmann-fold domains"/>
    <property type="match status" value="1"/>
</dbReference>
<dbReference type="PANTHER" id="PTHR43401:SF2">
    <property type="entry name" value="L-THREONINE 3-DEHYDROGENASE"/>
    <property type="match status" value="1"/>
</dbReference>
<dbReference type="InterPro" id="IPR013149">
    <property type="entry name" value="ADH-like_C"/>
</dbReference>
<keyword evidence="4 11" id="KW-0560">Oxidoreductase</keyword>
<dbReference type="InterPro" id="IPR013154">
    <property type="entry name" value="ADH-like_N"/>
</dbReference>
<dbReference type="GO" id="GO:0008270">
    <property type="term" value="F:zinc ion binding"/>
    <property type="evidence" value="ECO:0007669"/>
    <property type="project" value="UniProtKB-UniRule"/>
</dbReference>
<comment type="function">
    <text evidence="6">Catalyzes the oxidation of 2-deoxy-scyllo-inosamine (DOIA) with NAD(+) or NADP(+), forming 3-amino-2,3-dideoxy-scyllo-inosose (amino-DOI).</text>
</comment>
<dbReference type="NCBIfam" id="NF003808">
    <property type="entry name" value="PRK05396.1"/>
    <property type="match status" value="1"/>
</dbReference>
<dbReference type="SUPFAM" id="SSF50129">
    <property type="entry name" value="GroES-like"/>
    <property type="match status" value="1"/>
</dbReference>
<feature type="active site" description="Charge relay system" evidence="11">
    <location>
        <position position="83"/>
    </location>
</feature>
<evidence type="ECO:0000256" key="7">
    <source>
        <dbReference type="ARBA" id="ARBA00037908"/>
    </source>
</evidence>
<evidence type="ECO:0000256" key="11">
    <source>
        <dbReference type="HAMAP-Rule" id="MF_00627"/>
    </source>
</evidence>
<dbReference type="UniPathway" id="UPA00046">
    <property type="reaction ID" value="UER00505"/>
</dbReference>
<dbReference type="Proteomes" id="UP000610124">
    <property type="component" value="Unassembled WGS sequence"/>
</dbReference>
<feature type="domain" description="Alcohol dehydrogenase-like N-terminal" evidence="15">
    <location>
        <begin position="67"/>
        <end position="176"/>
    </location>
</feature>
<feature type="binding site" evidence="11">
    <location>
        <position position="106"/>
    </location>
    <ligand>
        <name>Zn(2+)</name>
        <dbReference type="ChEBI" id="CHEBI:29105"/>
        <label>1</label>
        <note>catalytic</note>
    </ligand>
</feature>
<feature type="binding site" evidence="11">
    <location>
        <position position="142"/>
    </location>
    <ligand>
        <name>Zn(2+)</name>
        <dbReference type="ChEBI" id="CHEBI:29105"/>
        <label>2</label>
    </ligand>
</feature>
<feature type="binding site" evidence="11">
    <location>
        <position position="107"/>
    </location>
    <ligand>
        <name>Zn(2+)</name>
        <dbReference type="ChEBI" id="CHEBI:29105"/>
        <label>1</label>
        <note>catalytic</note>
    </ligand>
</feature>
<dbReference type="InterPro" id="IPR004627">
    <property type="entry name" value="L-Threonine_3-DHase"/>
</dbReference>
<comment type="catalytic activity">
    <reaction evidence="11">
        <text>L-threonine + NAD(+) = (2S)-2-amino-3-oxobutanoate + NADH + H(+)</text>
        <dbReference type="Rhea" id="RHEA:13161"/>
        <dbReference type="ChEBI" id="CHEBI:15378"/>
        <dbReference type="ChEBI" id="CHEBI:57540"/>
        <dbReference type="ChEBI" id="CHEBI:57926"/>
        <dbReference type="ChEBI" id="CHEBI:57945"/>
        <dbReference type="ChEBI" id="CHEBI:78948"/>
        <dbReference type="EC" id="1.1.1.103"/>
    </reaction>
</comment>
<keyword evidence="5 11" id="KW-0520">NAD</keyword>
<dbReference type="EC" id="1.1.1.103" evidence="11 12"/>
<evidence type="ECO:0000313" key="16">
    <source>
        <dbReference type="EMBL" id="GGU57842.1"/>
    </source>
</evidence>
<organism evidence="16 17">
    <name type="scientific">Kitasatospora aureofaciens</name>
    <name type="common">Streptomyces aureofaciens</name>
    <dbReference type="NCBI Taxonomy" id="1894"/>
    <lineage>
        <taxon>Bacteria</taxon>
        <taxon>Bacillati</taxon>
        <taxon>Actinomycetota</taxon>
        <taxon>Actinomycetes</taxon>
        <taxon>Kitasatosporales</taxon>
        <taxon>Streptomycetaceae</taxon>
        <taxon>Kitasatospora</taxon>
    </lineage>
</organism>
<evidence type="ECO:0000256" key="5">
    <source>
        <dbReference type="ARBA" id="ARBA00023027"/>
    </source>
</evidence>
<keyword evidence="3 11" id="KW-0862">Zinc</keyword>
<comment type="caution">
    <text evidence="16">The sequence shown here is derived from an EMBL/GenBank/DDBJ whole genome shotgun (WGS) entry which is preliminary data.</text>
</comment>
<dbReference type="AlphaFoldDB" id="A0A8H9LI53"/>
<evidence type="ECO:0000256" key="3">
    <source>
        <dbReference type="ARBA" id="ARBA00022833"/>
    </source>
</evidence>
<dbReference type="EMBL" id="BMUB01000001">
    <property type="protein sequence ID" value="GGU57842.1"/>
    <property type="molecule type" value="Genomic_DNA"/>
</dbReference>
<comment type="function">
    <text evidence="11">Catalyzes the NAD(+)-dependent oxidation of L-threonine to 2-amino-3-ketobutyrate.</text>
</comment>
<reference evidence="16 17" key="1">
    <citation type="journal article" date="2014" name="Int. J. Syst. Evol. Microbiol.">
        <title>Complete genome sequence of Corynebacterium casei LMG S-19264T (=DSM 44701T), isolated from a smear-ripened cheese.</title>
        <authorList>
            <consortium name="US DOE Joint Genome Institute (JGI-PGF)"/>
            <person name="Walter F."/>
            <person name="Albersmeier A."/>
            <person name="Kalinowski J."/>
            <person name="Ruckert C."/>
        </authorList>
    </citation>
    <scope>NUCLEOTIDE SEQUENCE [LARGE SCALE GENOMIC DNA]</scope>
    <source>
        <strain evidence="16 17">JCM 4434</strain>
    </source>
</reference>
<dbReference type="GO" id="GO:0008743">
    <property type="term" value="F:L-threonine 3-dehydrogenase activity"/>
    <property type="evidence" value="ECO:0007669"/>
    <property type="project" value="UniProtKB-UniRule"/>
</dbReference>
<dbReference type="HAMAP" id="MF_00627">
    <property type="entry name" value="Thr_dehydrog"/>
    <property type="match status" value="1"/>
</dbReference>
<evidence type="ECO:0000256" key="12">
    <source>
        <dbReference type="NCBIfam" id="TIGR00692"/>
    </source>
</evidence>
<feature type="domain" description="Alcohol dehydrogenase-like C-terminal" evidence="14">
    <location>
        <begin position="217"/>
        <end position="343"/>
    </location>
</feature>
<dbReference type="Gene3D" id="3.90.180.10">
    <property type="entry name" value="Medium-chain alcohol dehydrogenases, catalytic domain"/>
    <property type="match status" value="1"/>
</dbReference>
<dbReference type="PROSITE" id="PS00059">
    <property type="entry name" value="ADH_ZINC"/>
    <property type="match status" value="1"/>
</dbReference>
<comment type="catalytic activity">
    <reaction evidence="10">
        <text>2-deoxy-scyllo-inosamine + NADP(+) = 3-amino-2,3-dideoxy-scyllo-inosose + NADPH + H(+)</text>
        <dbReference type="Rhea" id="RHEA:33879"/>
        <dbReference type="ChEBI" id="CHEBI:15378"/>
        <dbReference type="ChEBI" id="CHEBI:57783"/>
        <dbReference type="ChEBI" id="CHEBI:58349"/>
        <dbReference type="ChEBI" id="CHEBI:65002"/>
        <dbReference type="ChEBI" id="CHEBI:65003"/>
        <dbReference type="EC" id="1.1.1.329"/>
    </reaction>
</comment>
<dbReference type="PANTHER" id="PTHR43401">
    <property type="entry name" value="L-THREONINE 3-DEHYDROGENASE"/>
    <property type="match status" value="1"/>
</dbReference>
<comment type="pathway">
    <text evidence="11">Amino-acid degradation; L-threonine degradation via oxydo-reductase pathway; glycine from L-threonine: step 1/2.</text>
</comment>
<accession>A0A8H9LI53</accession>
<dbReference type="GO" id="GO:0019518">
    <property type="term" value="P:L-threonine catabolic process to glycine"/>
    <property type="evidence" value="ECO:0007669"/>
    <property type="project" value="UniProtKB-UniPathway"/>
</dbReference>
<evidence type="ECO:0000256" key="8">
    <source>
        <dbReference type="ARBA" id="ARBA00038004"/>
    </source>
</evidence>
<sequence>MDRTPSHQADFCLPERARQERPNRAPRPTPRGRPRPARQEPSPVKALVKHNAEPGLWLMDVPKPEIGPGEVLIKVLRTGICGTDLHIRKWDGWAQQTIRTPLVLGHEFVGEVAEIGAGVADIAIGDLVSGEGHLVCGKCRNCLAGRRHLCRNTIGLGVNRDGAFAEYVALPASNVWVHRVPVDLDVAAIFDPFGNAVHTALSFPLVGEDVLVTGAGPIGIMAAAVAKHAGARSVMITDVSPYRLDLAREVGVTLALNVAEHTIEEGQQKLGLREGFDVGLEMSGRPEAMQSMIANMTHGGKIAMLGLPAEQFPVDWASVVTSMITIKGIYGREMFETWYAMSVLLEGGLDLSPVITGRYAATDFEAAFDDAASGNCGKIILDWTA</sequence>
<evidence type="ECO:0000259" key="14">
    <source>
        <dbReference type="Pfam" id="PF00107"/>
    </source>
</evidence>
<proteinExistence type="inferred from homology"/>
<evidence type="ECO:0000256" key="1">
    <source>
        <dbReference type="ARBA" id="ARBA00022490"/>
    </source>
</evidence>
<feature type="binding site" evidence="11">
    <location>
        <position position="136"/>
    </location>
    <ligand>
        <name>Zn(2+)</name>
        <dbReference type="ChEBI" id="CHEBI:29105"/>
        <label>2</label>
    </ligand>
</feature>
<feature type="binding site" evidence="11">
    <location>
        <position position="81"/>
    </location>
    <ligand>
        <name>Zn(2+)</name>
        <dbReference type="ChEBI" id="CHEBI:29105"/>
        <label>1</label>
        <note>catalytic</note>
    </ligand>
</feature>
<evidence type="ECO:0000313" key="17">
    <source>
        <dbReference type="Proteomes" id="UP000610124"/>
    </source>
</evidence>
<comment type="subunit">
    <text evidence="11">Homotetramer.</text>
</comment>
<evidence type="ECO:0000256" key="6">
    <source>
        <dbReference type="ARBA" id="ARBA00037678"/>
    </source>
</evidence>
<keyword evidence="1 11" id="KW-0963">Cytoplasm</keyword>
<evidence type="ECO:0000256" key="10">
    <source>
        <dbReference type="ARBA" id="ARBA00049085"/>
    </source>
</evidence>
<name>A0A8H9LI53_KITAU</name>
<feature type="binding site" evidence="11">
    <location>
        <position position="139"/>
    </location>
    <ligand>
        <name>Zn(2+)</name>
        <dbReference type="ChEBI" id="CHEBI:29105"/>
        <label>2</label>
    </ligand>
</feature>
<feature type="binding site" evidence="11">
    <location>
        <position position="218"/>
    </location>
    <ligand>
        <name>NAD(+)</name>
        <dbReference type="ChEBI" id="CHEBI:57540"/>
    </ligand>
</feature>
<feature type="compositionally biased region" description="Basic and acidic residues" evidence="13">
    <location>
        <begin position="13"/>
        <end position="23"/>
    </location>
</feature>
<dbReference type="Gene3D" id="3.40.50.720">
    <property type="entry name" value="NAD(P)-binding Rossmann-like Domain"/>
    <property type="match status" value="1"/>
</dbReference>
<feature type="binding site" evidence="11">
    <location>
        <position position="150"/>
    </location>
    <ligand>
        <name>Zn(2+)</name>
        <dbReference type="ChEBI" id="CHEBI:29105"/>
        <label>2</label>
    </ligand>
</feature>
<dbReference type="InterPro" id="IPR050129">
    <property type="entry name" value="Zn_alcohol_dh"/>
</dbReference>
<feature type="region of interest" description="Disordered" evidence="13">
    <location>
        <begin position="1"/>
        <end position="44"/>
    </location>
</feature>
<evidence type="ECO:0000256" key="13">
    <source>
        <dbReference type="SAM" id="MobiDB-lite"/>
    </source>
</evidence>
<dbReference type="NCBIfam" id="TIGR00692">
    <property type="entry name" value="tdh"/>
    <property type="match status" value="1"/>
</dbReference>
<comment type="cofactor">
    <cofactor evidence="11">
        <name>Zn(2+)</name>
        <dbReference type="ChEBI" id="CHEBI:29105"/>
    </cofactor>
    <text evidence="11">Binds 2 Zn(2+) ions per subunit.</text>
</comment>
<comment type="similarity">
    <text evidence="8">Belongs to the zinc-containing alcohol dehydrogenase family. DOIA dehydrogenase subfamily.</text>
</comment>
<comment type="subcellular location">
    <subcellularLocation>
        <location evidence="11">Cytoplasm</location>
    </subcellularLocation>
</comment>
<feature type="site" description="Important for catalytic activity for the proton relay mechanism but does not participate directly in the coordination of zinc atom" evidence="11">
    <location>
        <position position="191"/>
    </location>
</feature>
<dbReference type="Pfam" id="PF00107">
    <property type="entry name" value="ADH_zinc_N"/>
    <property type="match status" value="1"/>
</dbReference>
<keyword evidence="2 11" id="KW-0479">Metal-binding</keyword>
<dbReference type="GO" id="GO:0005737">
    <property type="term" value="C:cytoplasm"/>
    <property type="evidence" value="ECO:0007669"/>
    <property type="project" value="UniProtKB-SubCell"/>
</dbReference>
<comment type="pathway">
    <text evidence="7">Metabolic intermediate biosynthesis; 2-deoxystreptamine biosynthesis; 2-deoxystreptamine from D-glucose 6-phosphate: step 3/4.</text>
</comment>
<feature type="active site" description="Charge relay system" evidence="11">
    <location>
        <position position="86"/>
    </location>
</feature>
<dbReference type="InterPro" id="IPR002328">
    <property type="entry name" value="ADH_Zn_CS"/>
</dbReference>
<feature type="binding site" evidence="11">
    <location>
        <begin position="329"/>
        <end position="330"/>
    </location>
    <ligand>
        <name>NAD(+)</name>
        <dbReference type="ChEBI" id="CHEBI:57540"/>
    </ligand>
</feature>
<evidence type="ECO:0000256" key="4">
    <source>
        <dbReference type="ARBA" id="ARBA00023002"/>
    </source>
</evidence>
<feature type="binding site" evidence="11">
    <location>
        <begin position="305"/>
        <end position="307"/>
    </location>
    <ligand>
        <name>NAD(+)</name>
        <dbReference type="ChEBI" id="CHEBI:57540"/>
    </ligand>
</feature>
<evidence type="ECO:0000256" key="9">
    <source>
        <dbReference type="ARBA" id="ARBA00048685"/>
    </source>
</evidence>
<dbReference type="InterPro" id="IPR011032">
    <property type="entry name" value="GroES-like_sf"/>
</dbReference>
<dbReference type="InterPro" id="IPR036291">
    <property type="entry name" value="NAD(P)-bd_dom_sf"/>
</dbReference>
<comment type="catalytic activity">
    <reaction evidence="9">
        <text>2-deoxy-scyllo-inosamine + NAD(+) = 3-amino-2,3-dideoxy-scyllo-inosose + NADH + H(+)</text>
        <dbReference type="Rhea" id="RHEA:33883"/>
        <dbReference type="ChEBI" id="CHEBI:15378"/>
        <dbReference type="ChEBI" id="CHEBI:57540"/>
        <dbReference type="ChEBI" id="CHEBI:57945"/>
        <dbReference type="ChEBI" id="CHEBI:65002"/>
        <dbReference type="ChEBI" id="CHEBI:65003"/>
        <dbReference type="EC" id="1.1.1.329"/>
    </reaction>
</comment>
<gene>
    <name evidence="11 16" type="primary">tdh</name>
    <name evidence="16" type="ORF">GCM10010502_05570</name>
</gene>
<evidence type="ECO:0000259" key="15">
    <source>
        <dbReference type="Pfam" id="PF08240"/>
    </source>
</evidence>
<feature type="binding site" evidence="11">
    <location>
        <position position="238"/>
    </location>
    <ligand>
        <name>NAD(+)</name>
        <dbReference type="ChEBI" id="CHEBI:57540"/>
    </ligand>
</feature>
<evidence type="ECO:0000256" key="2">
    <source>
        <dbReference type="ARBA" id="ARBA00022723"/>
    </source>
</evidence>
<feature type="binding site" evidence="11">
    <location>
        <position position="243"/>
    </location>
    <ligand>
        <name>NAD(+)</name>
        <dbReference type="ChEBI" id="CHEBI:57540"/>
    </ligand>
</feature>
<protein>
    <recommendedName>
        <fullName evidence="11 12">L-threonine 3-dehydrogenase</fullName>
        <shortName evidence="11">TDH</shortName>
        <ecNumber evidence="11 12">1.1.1.103</ecNumber>
    </recommendedName>
</protein>